<evidence type="ECO:0000313" key="4">
    <source>
        <dbReference type="Proteomes" id="UP000192505"/>
    </source>
</evidence>
<dbReference type="PANTHER" id="PTHR38690">
    <property type="entry name" value="PROTEASE-RELATED"/>
    <property type="match status" value="1"/>
</dbReference>
<dbReference type="NCBIfam" id="TIGR02099">
    <property type="entry name" value="YhdP family protein"/>
    <property type="match status" value="1"/>
</dbReference>
<proteinExistence type="predicted"/>
<dbReference type="Proteomes" id="UP000192505">
    <property type="component" value="Unassembled WGS sequence"/>
</dbReference>
<name>A0A1W9KTL1_9BURK</name>
<sequence length="1375" mass="147520">MSPLSFTLLKTWSALTRGLLLVAVLVWLLLGATWGTLHWWIVPRIGEFRPQLEAQASKALGVPVRLSRITAHSGGLMPSFELTGVEVLDAQGRVALSLPRVLVTLSPRSVWRLGFEQLYIDQPQLDIRRDGSGRIFVAGLPVSGGGEADQGALDWVFSQTELVIQGGGVRWTDDLRHTEPLLLQHVNAVARNRGRHHDLRLDATPPAAWGDRFSVLGQFVQPLLVRQPGQWQRWDGQVFADFSRVDLSELRRYASLGFDLRQGRGALRAWGEVSQGQLNGVTADLALAEVTVTLGQGLQPLALQGVQGRLAGRLLANGFELSTQGLAFETAEGLHWSGGNVRVMSLGAEGRIPARGELQADRLDLAALAQMADRLPLEPQLREKLLHFAPQGLVESLSASWQGPLTLPELYKVKGRLRQLSLAAVGDVPGFKGLDADFEMDQDVGQAKVLVAQGSVDVPGIFMEPVIPVDQLVADVAWKRTGENISVDLANVRFSNADAEGQARIHWQTSDVSRFPARSRFPGVLDLQASLSRAEGSRVHRYLPLVIDSEARNYVRDAVLAGNAKNVQFVVRGEIDQMPATRPEQGEFKVTADVSNARFAFVPRSLQEAQELPWPILADLKGQLVINGQNLQVNGAQARLGFGSALQIVRADVDIPNLMQTTVLVDAEMTGPLRDALRFVATSPVAALTSQALSDAVGVGNADFKLKLALPIANMAASTVQGSVALAGNEVQVTPDTPKLSRARGVINYSHTGFNLAGVQARMLGGDARLEGGWVLAEGDGNPAATSKAPSVIRIAGTATAEGLRQARELGFVSRLAAYASGSAAYNATLGWQRGQPEVLVTSNLQGLASQLPAPLQKEASSRLALRYQTALLAPDGGTGGPPKTLLRDQLSFSLEGLARVVYERDLTQTEPRVLRGLVAVGLNGPGAATLPAQGVSAQVNLPQFNLDDWSDVLPQITGKPQLMSALADSQEADLAYLPTALGLRTDSLVLGGRTFNRVVAGVRREGQVWRGDVDANELNGYVEYRQPSATTVAGSGGRVYARLSRLTLAPSAASEFEALLDTQPASIPALDIVVEDFELRGKRLGRLEVDAVNRAVTAAGAGAAHEWRLNKLNLVTPEATLTTQGNWTRINAQAAASTRGGLEQRRTVLNFKLAMTDGGKLLNRFGMHDVIRRASGKMEGQVAWLGSPFKPDYPSLGGAFTVDVASGQFLKADPGLAKLLGVLSLQALPRRLVLDFRDVFSDGFAFDFVRGDVTLDKGIARTNNLQMKGVNAAVLMEGSADVARETQDLKVVVIPEINAGTASLIATVINPAVGLGTFLAQMFLRRPLVESATQEFHVDGAWADPQVTRIVRKPTASGAPTTEPATKPNKETTP</sequence>
<gene>
    <name evidence="3" type="ORF">BWK72_10905</name>
</gene>
<comment type="caution">
    <text evidence="3">The sequence shown here is derived from an EMBL/GenBank/DDBJ whole genome shotgun (WGS) entry which is preliminary data.</text>
</comment>
<dbReference type="EMBL" id="MTEI01000006">
    <property type="protein sequence ID" value="OQW87818.1"/>
    <property type="molecule type" value="Genomic_DNA"/>
</dbReference>
<protein>
    <submittedName>
        <fullName evidence="3">TIGR02099 family protein</fullName>
    </submittedName>
</protein>
<dbReference type="InterPro" id="IPR011836">
    <property type="entry name" value="YhdP"/>
</dbReference>
<evidence type="ECO:0000313" key="3">
    <source>
        <dbReference type="EMBL" id="OQW87818.1"/>
    </source>
</evidence>
<dbReference type="Pfam" id="PF13116">
    <property type="entry name" value="YhdP"/>
    <property type="match status" value="1"/>
</dbReference>
<accession>A0A1W9KTL1</accession>
<feature type="region of interest" description="Disordered" evidence="1">
    <location>
        <begin position="1353"/>
        <end position="1375"/>
    </location>
</feature>
<reference evidence="3 4" key="1">
    <citation type="submission" date="2017-01" db="EMBL/GenBank/DDBJ databases">
        <title>Novel large sulfur bacteria in the metagenomes of groundwater-fed chemosynthetic microbial mats in the Lake Huron basin.</title>
        <authorList>
            <person name="Sharrar A.M."/>
            <person name="Flood B.E."/>
            <person name="Bailey J.V."/>
            <person name="Jones D.S."/>
            <person name="Biddanda B."/>
            <person name="Ruberg S.A."/>
            <person name="Marcus D.N."/>
            <person name="Dick G.J."/>
        </authorList>
    </citation>
    <scope>NUCLEOTIDE SEQUENCE [LARGE SCALE GENOMIC DNA]</scope>
    <source>
        <strain evidence="3">A7</strain>
    </source>
</reference>
<dbReference type="InterPro" id="IPR025263">
    <property type="entry name" value="YhdP_central"/>
</dbReference>
<dbReference type="PANTHER" id="PTHR38690:SF1">
    <property type="entry name" value="PROTEASE"/>
    <property type="match status" value="1"/>
</dbReference>
<organism evidence="3 4">
    <name type="scientific">Rhodoferax ferrireducens</name>
    <dbReference type="NCBI Taxonomy" id="192843"/>
    <lineage>
        <taxon>Bacteria</taxon>
        <taxon>Pseudomonadati</taxon>
        <taxon>Pseudomonadota</taxon>
        <taxon>Betaproteobacteria</taxon>
        <taxon>Burkholderiales</taxon>
        <taxon>Comamonadaceae</taxon>
        <taxon>Rhodoferax</taxon>
    </lineage>
</organism>
<feature type="domain" description="YhdP central" evidence="2">
    <location>
        <begin position="18"/>
        <end position="1348"/>
    </location>
</feature>
<evidence type="ECO:0000259" key="2">
    <source>
        <dbReference type="Pfam" id="PF13116"/>
    </source>
</evidence>
<evidence type="ECO:0000256" key="1">
    <source>
        <dbReference type="SAM" id="MobiDB-lite"/>
    </source>
</evidence>